<dbReference type="EMBL" id="QKZV01000012">
    <property type="protein sequence ID" value="PZX59983.1"/>
    <property type="molecule type" value="Genomic_DNA"/>
</dbReference>
<keyword evidence="5" id="KW-0998">Cell outer membrane</keyword>
<dbReference type="PANTHER" id="PTHR12815:SF47">
    <property type="entry name" value="TRANSLOCATION AND ASSEMBLY MODULE SUBUNIT TAMA"/>
    <property type="match status" value="1"/>
</dbReference>
<dbReference type="InterPro" id="IPR000184">
    <property type="entry name" value="Bac_surfAg_D15"/>
</dbReference>
<protein>
    <submittedName>
        <fullName evidence="7">Outer membrane protein assembly factor BamA</fullName>
    </submittedName>
</protein>
<comment type="caution">
    <text evidence="7">The sequence shown here is derived from an EMBL/GenBank/DDBJ whole genome shotgun (WGS) entry which is preliminary data.</text>
</comment>
<feature type="domain" description="Bacterial surface antigen (D15)" evidence="6">
    <location>
        <begin position="489"/>
        <end position="806"/>
    </location>
</feature>
<evidence type="ECO:0000256" key="4">
    <source>
        <dbReference type="ARBA" id="ARBA00023136"/>
    </source>
</evidence>
<evidence type="ECO:0000256" key="5">
    <source>
        <dbReference type="ARBA" id="ARBA00023237"/>
    </source>
</evidence>
<evidence type="ECO:0000256" key="1">
    <source>
        <dbReference type="ARBA" id="ARBA00004370"/>
    </source>
</evidence>
<dbReference type="AlphaFoldDB" id="A0A2W7RGC9"/>
<dbReference type="Proteomes" id="UP000249720">
    <property type="component" value="Unassembled WGS sequence"/>
</dbReference>
<sequence>MYFKLKQLFLYVFLLLLLIYLAACSIVKNYPINKPFVFDNKIELNGKVSKDEKKRLKNELSNYWDDSLQARYINEIKLSFKQPLISKVLKNPPVFDTANISRTIRFMNAYLNSQGYYYAQFKDSVPKFDTVKNQIRATIIMQINLGKNITIDSVSYHLIDTAIKPIDSSLQKMALANSNKTLLKKGTPYTKQVISNELDRLTLLFRDSGYYKITKDNFYAEIDTTNTQLLQLAFDPLTQAKLIEEANRARYENPKWNVEIKQRQTKDSSILEQYYIHHIYYYPELKITDQPDSVMLQKNLKQFNYKHLTMRYKEGKFVYKPLIEHTYLRYNQLYSETKYYKTINDLSHLPAWQQVDGKVIPYTKDSLDLYLFLTPAPKQSYSVNLEGSRNTGDITIGNLFGIATNFSYTNRNIWKRSIQSLTNLRLGTELNIGQAQNPGVTGAPLLQTFQISLSHAYNFPKLIIPRVIDSKFFRSADNKRTLLSMAGSYTDRRDYYQLRSLTTSWGYEFSKNARKSNAVTSISFKPLNVELYKIDTLPGLDTLFKNNPFLRNSFRDGNVAGSAISAIRTFNSNRDPSKSHYIRLGLEESGTLTSLLNIYTDRIFKYIKTEGEYRYLKKYRKTELATRFFIGAAFPKAGQSIPVFKQYFEGGPNSMRAWSLRELGLGSSILVDTISYTNYKERFGDMALEGNIEFRFPLFTFSAFKLSSALFTDMGNVWSLTPNPADPNSVFQLHRLGKDLAIGVGTGLRFDFSYFLLRLDFGYKLKDPARQYNNGWAELNKLTWTENRGNAVVNNYAIQFGIGLPF</sequence>
<dbReference type="Gene3D" id="2.40.160.50">
    <property type="entry name" value="membrane protein fhac: a member of the omp85/tpsb transporter family"/>
    <property type="match status" value="1"/>
</dbReference>
<keyword evidence="3" id="KW-0732">Signal</keyword>
<keyword evidence="8" id="KW-1185">Reference proteome</keyword>
<organism evidence="7 8">
    <name type="scientific">Hydrotalea sandarakina</name>
    <dbReference type="NCBI Taxonomy" id="1004304"/>
    <lineage>
        <taxon>Bacteria</taxon>
        <taxon>Pseudomonadati</taxon>
        <taxon>Bacteroidota</taxon>
        <taxon>Chitinophagia</taxon>
        <taxon>Chitinophagales</taxon>
        <taxon>Chitinophagaceae</taxon>
        <taxon>Hydrotalea</taxon>
    </lineage>
</organism>
<dbReference type="Pfam" id="PF01103">
    <property type="entry name" value="Omp85"/>
    <property type="match status" value="1"/>
</dbReference>
<reference evidence="7 8" key="1">
    <citation type="submission" date="2018-06" db="EMBL/GenBank/DDBJ databases">
        <title>Genomic Encyclopedia of Archaeal and Bacterial Type Strains, Phase II (KMG-II): from individual species to whole genera.</title>
        <authorList>
            <person name="Goeker M."/>
        </authorList>
    </citation>
    <scope>NUCLEOTIDE SEQUENCE [LARGE SCALE GENOMIC DNA]</scope>
    <source>
        <strain evidence="7 8">DSM 23241</strain>
    </source>
</reference>
<evidence type="ECO:0000256" key="2">
    <source>
        <dbReference type="ARBA" id="ARBA00022692"/>
    </source>
</evidence>
<evidence type="ECO:0000256" key="3">
    <source>
        <dbReference type="ARBA" id="ARBA00022729"/>
    </source>
</evidence>
<accession>A0A2W7RGC9</accession>
<proteinExistence type="predicted"/>
<keyword evidence="4" id="KW-0472">Membrane</keyword>
<dbReference type="InterPro" id="IPR039910">
    <property type="entry name" value="D15-like"/>
</dbReference>
<keyword evidence="2" id="KW-0812">Transmembrane</keyword>
<name>A0A2W7RGC9_9BACT</name>
<dbReference type="OrthoDB" id="9814535at2"/>
<evidence type="ECO:0000313" key="7">
    <source>
        <dbReference type="EMBL" id="PZX59983.1"/>
    </source>
</evidence>
<gene>
    <name evidence="7" type="ORF">LX80_02701</name>
</gene>
<dbReference type="PANTHER" id="PTHR12815">
    <property type="entry name" value="SORTING AND ASSEMBLY MACHINERY SAMM50 PROTEIN FAMILY MEMBER"/>
    <property type="match status" value="1"/>
</dbReference>
<evidence type="ECO:0000313" key="8">
    <source>
        <dbReference type="Proteomes" id="UP000249720"/>
    </source>
</evidence>
<dbReference type="GO" id="GO:0019867">
    <property type="term" value="C:outer membrane"/>
    <property type="evidence" value="ECO:0007669"/>
    <property type="project" value="InterPro"/>
</dbReference>
<evidence type="ECO:0000259" key="6">
    <source>
        <dbReference type="Pfam" id="PF01103"/>
    </source>
</evidence>
<comment type="subcellular location">
    <subcellularLocation>
        <location evidence="1">Membrane</location>
    </subcellularLocation>
</comment>